<evidence type="ECO:0000259" key="6">
    <source>
        <dbReference type="PROSITE" id="PS51667"/>
    </source>
</evidence>
<sequence length="271" mass="31362">MKSESEETVPVPEYLRCRRNDGGGWRCKRRVLENKKYCEVHYLQYEERKARDQRHCRRRITDDGDDDQQRRRKIRDEQEKVDEKKDLTSGDQSIEEEEEVSTLRAPMVLQNADKKIPSIDEDGHDMIDIYLKVIKLLLSSIKSDVAAEEGMEPDQYILMHAWKILNDDSILAFAVDLSQKVTLRIVRNPGDKISVFVKTLEKGTVLCTPRDVFEMLPVLYEIFVKTVEGKTMIVGVHPSDTIKDVKKFSEDLSLADYSAIRLLFSGKIAPR</sequence>
<proteinExistence type="predicted"/>
<dbReference type="SUPFAM" id="SSF54236">
    <property type="entry name" value="Ubiquitin-like"/>
    <property type="match status" value="1"/>
</dbReference>
<dbReference type="InterPro" id="IPR014977">
    <property type="entry name" value="WRC_dom"/>
</dbReference>
<reference evidence="7 8" key="1">
    <citation type="submission" date="2023-12" db="EMBL/GenBank/DDBJ databases">
        <title>A high-quality genome assembly for Dillenia turbinata (Dilleniales).</title>
        <authorList>
            <person name="Chanderbali A."/>
        </authorList>
    </citation>
    <scope>NUCLEOTIDE SEQUENCE [LARGE SCALE GENOMIC DNA]</scope>
    <source>
        <strain evidence="7">LSX21</strain>
        <tissue evidence="7">Leaf</tissue>
    </source>
</reference>
<dbReference type="InterPro" id="IPR029071">
    <property type="entry name" value="Ubiquitin-like_domsf"/>
</dbReference>
<dbReference type="PANTHER" id="PTHR10666">
    <property type="entry name" value="UBIQUITIN"/>
    <property type="match status" value="1"/>
</dbReference>
<evidence type="ECO:0000256" key="3">
    <source>
        <dbReference type="PROSITE-ProRule" id="PRU01002"/>
    </source>
</evidence>
<keyword evidence="8" id="KW-1185">Reference proteome</keyword>
<feature type="region of interest" description="Disordered" evidence="4">
    <location>
        <begin position="1"/>
        <end position="22"/>
    </location>
</feature>
<keyword evidence="1" id="KW-1017">Isopeptide bond</keyword>
<dbReference type="GO" id="GO:0003729">
    <property type="term" value="F:mRNA binding"/>
    <property type="evidence" value="ECO:0007669"/>
    <property type="project" value="UniProtKB-ARBA"/>
</dbReference>
<comment type="caution">
    <text evidence="3">Lacks conserved residue(s) required for the propagation of feature annotation.</text>
</comment>
<feature type="domain" description="WRC" evidence="6">
    <location>
        <begin position="11"/>
        <end position="55"/>
    </location>
</feature>
<dbReference type="PROSITE" id="PS51667">
    <property type="entry name" value="WRC"/>
    <property type="match status" value="1"/>
</dbReference>
<dbReference type="PROSITE" id="PS50053">
    <property type="entry name" value="UBIQUITIN_2"/>
    <property type="match status" value="1"/>
</dbReference>
<dbReference type="AlphaFoldDB" id="A0AAN8ZCC8"/>
<name>A0AAN8ZCC8_9MAGN</name>
<evidence type="ECO:0000313" key="8">
    <source>
        <dbReference type="Proteomes" id="UP001370490"/>
    </source>
</evidence>
<evidence type="ECO:0000259" key="5">
    <source>
        <dbReference type="PROSITE" id="PS50053"/>
    </source>
</evidence>
<dbReference type="InterPro" id="IPR050158">
    <property type="entry name" value="Ubiquitin_ubiquitin-like"/>
</dbReference>
<dbReference type="Pfam" id="PF00240">
    <property type="entry name" value="ubiquitin"/>
    <property type="match status" value="1"/>
</dbReference>
<feature type="compositionally biased region" description="Basic and acidic residues" evidence="4">
    <location>
        <begin position="74"/>
        <end position="88"/>
    </location>
</feature>
<evidence type="ECO:0000256" key="1">
    <source>
        <dbReference type="ARBA" id="ARBA00022499"/>
    </source>
</evidence>
<gene>
    <name evidence="7" type="ORF">RJ641_003854</name>
</gene>
<dbReference type="InterPro" id="IPR000626">
    <property type="entry name" value="Ubiquitin-like_dom"/>
</dbReference>
<dbReference type="EMBL" id="JBAMMX010000012">
    <property type="protein sequence ID" value="KAK6929760.1"/>
    <property type="molecule type" value="Genomic_DNA"/>
</dbReference>
<comment type="caution">
    <text evidence="7">The sequence shown here is derived from an EMBL/GenBank/DDBJ whole genome shotgun (WGS) entry which is preliminary data.</text>
</comment>
<accession>A0AAN8ZCC8</accession>
<dbReference type="Proteomes" id="UP001370490">
    <property type="component" value="Unassembled WGS sequence"/>
</dbReference>
<dbReference type="Pfam" id="PF08879">
    <property type="entry name" value="WRC"/>
    <property type="match status" value="1"/>
</dbReference>
<protein>
    <submittedName>
        <fullName evidence="7">WRC domain</fullName>
    </submittedName>
</protein>
<feature type="domain" description="Ubiquitin-like" evidence="5">
    <location>
        <begin position="220"/>
        <end position="271"/>
    </location>
</feature>
<feature type="region of interest" description="Disordered" evidence="4">
    <location>
        <begin position="53"/>
        <end position="102"/>
    </location>
</feature>
<evidence type="ECO:0000256" key="4">
    <source>
        <dbReference type="SAM" id="MobiDB-lite"/>
    </source>
</evidence>
<dbReference type="Gene3D" id="3.10.20.90">
    <property type="entry name" value="Phosphatidylinositol 3-kinase Catalytic Subunit, Chain A, domain 1"/>
    <property type="match status" value="1"/>
</dbReference>
<evidence type="ECO:0000256" key="2">
    <source>
        <dbReference type="ARBA" id="ARBA00023242"/>
    </source>
</evidence>
<evidence type="ECO:0000313" key="7">
    <source>
        <dbReference type="EMBL" id="KAK6929760.1"/>
    </source>
</evidence>
<organism evidence="7 8">
    <name type="scientific">Dillenia turbinata</name>
    <dbReference type="NCBI Taxonomy" id="194707"/>
    <lineage>
        <taxon>Eukaryota</taxon>
        <taxon>Viridiplantae</taxon>
        <taxon>Streptophyta</taxon>
        <taxon>Embryophyta</taxon>
        <taxon>Tracheophyta</taxon>
        <taxon>Spermatophyta</taxon>
        <taxon>Magnoliopsida</taxon>
        <taxon>eudicotyledons</taxon>
        <taxon>Gunneridae</taxon>
        <taxon>Pentapetalae</taxon>
        <taxon>Dilleniales</taxon>
        <taxon>Dilleniaceae</taxon>
        <taxon>Dillenia</taxon>
    </lineage>
</organism>
<keyword evidence="2" id="KW-0539">Nucleus</keyword>